<dbReference type="InterPro" id="IPR000182">
    <property type="entry name" value="GNAT_dom"/>
</dbReference>
<dbReference type="EMBL" id="CP002454">
    <property type="protein sequence ID" value="ADV67144.1"/>
    <property type="molecule type" value="Genomic_DNA"/>
</dbReference>
<dbReference type="RefSeq" id="WP_013556649.1">
    <property type="nucleotide sequence ID" value="NC_014958.1"/>
</dbReference>
<dbReference type="STRING" id="709986.Deima_1495"/>
<dbReference type="KEGG" id="dmr:Deima_1495"/>
<reference evidence="3" key="2">
    <citation type="submission" date="2011-01" db="EMBL/GenBank/DDBJ databases">
        <title>The complete genome of Deinococcus maricopensis DSM 21211.</title>
        <authorList>
            <consortium name="US DOE Joint Genome Institute (JGI-PGF)"/>
            <person name="Lucas S."/>
            <person name="Copeland A."/>
            <person name="Lapidus A."/>
            <person name="Goodwin L."/>
            <person name="Pitluck S."/>
            <person name="Kyrpides N."/>
            <person name="Mavromatis K."/>
            <person name="Pagani I."/>
            <person name="Ivanova N."/>
            <person name="Ovchinnikova G."/>
            <person name="Zeytun A."/>
            <person name="Detter J.C."/>
            <person name="Han C."/>
            <person name="Land M."/>
            <person name="Hauser L."/>
            <person name="Markowitz V."/>
            <person name="Cheng J.-F."/>
            <person name="Hugenholtz P."/>
            <person name="Woyke T."/>
            <person name="Wu D."/>
            <person name="Pukall R."/>
            <person name="Gehrich-Schroeter G."/>
            <person name="Brambilla E."/>
            <person name="Klenk H.-P."/>
            <person name="Eisen J.A."/>
        </authorList>
    </citation>
    <scope>NUCLEOTIDE SEQUENCE [LARGE SCALE GENOMIC DNA]</scope>
    <source>
        <strain evidence="3">DSM 21211 / LMG 22137 / NRRL B-23946 / LB-34</strain>
    </source>
</reference>
<sequence length="171" mass="19270">MLTFHRPDAPLFASYLDALRECHAEGRHLDLNPDELRAHPDAHLYALRARATPGRPDRIPETVFWAADAAGYAGRVSVRHTLNARLRRLDGHIGYEIRPARRGLGYGHALLAHGLQYARTLGLDRVLLTVRGDNAGSIRIIERGGGILETSRRLMEHDVPIRYYWIDLNAP</sequence>
<dbReference type="eggNOG" id="COG3981">
    <property type="taxonomic scope" value="Bacteria"/>
</dbReference>
<accession>E8U7V5</accession>
<dbReference type="SUPFAM" id="SSF55729">
    <property type="entry name" value="Acyl-CoA N-acyltransferases (Nat)"/>
    <property type="match status" value="1"/>
</dbReference>
<protein>
    <submittedName>
        <fullName evidence="2">GCN5-related N-acetyltransferase</fullName>
    </submittedName>
</protein>
<evidence type="ECO:0000259" key="1">
    <source>
        <dbReference type="PROSITE" id="PS51186"/>
    </source>
</evidence>
<gene>
    <name evidence="2" type="ordered locus">Deima_1495</name>
</gene>
<dbReference type="PANTHER" id="PTHR39173:SF1">
    <property type="entry name" value="ACETYLTRANSFERASE"/>
    <property type="match status" value="1"/>
</dbReference>
<feature type="domain" description="N-acetyltransferase" evidence="1">
    <location>
        <begin position="26"/>
        <end position="171"/>
    </location>
</feature>
<dbReference type="Proteomes" id="UP000008635">
    <property type="component" value="Chromosome"/>
</dbReference>
<evidence type="ECO:0000313" key="2">
    <source>
        <dbReference type="EMBL" id="ADV67144.1"/>
    </source>
</evidence>
<dbReference type="Pfam" id="PF00583">
    <property type="entry name" value="Acetyltransf_1"/>
    <property type="match status" value="1"/>
</dbReference>
<organism evidence="2 3">
    <name type="scientific">Deinococcus maricopensis (strain DSM 21211 / LMG 22137 / NRRL B-23946 / LB-34)</name>
    <dbReference type="NCBI Taxonomy" id="709986"/>
    <lineage>
        <taxon>Bacteria</taxon>
        <taxon>Thermotogati</taxon>
        <taxon>Deinococcota</taxon>
        <taxon>Deinococci</taxon>
        <taxon>Deinococcales</taxon>
        <taxon>Deinococcaceae</taxon>
        <taxon>Deinococcus</taxon>
    </lineage>
</organism>
<keyword evidence="3" id="KW-1185">Reference proteome</keyword>
<name>E8U7V5_DEIML</name>
<reference evidence="2 3" key="1">
    <citation type="journal article" date="2011" name="Stand. Genomic Sci.">
        <title>Complete genome sequence of Deinococcus maricopensis type strain (LB-34).</title>
        <authorList>
            <person name="Pukall R."/>
            <person name="Zeytun A."/>
            <person name="Lucas S."/>
            <person name="Lapidus A."/>
            <person name="Hammon N."/>
            <person name="Deshpande S."/>
            <person name="Nolan M."/>
            <person name="Cheng J.F."/>
            <person name="Pitluck S."/>
            <person name="Liolios K."/>
            <person name="Pagani I."/>
            <person name="Mikhailova N."/>
            <person name="Ivanova N."/>
            <person name="Mavromatis K."/>
            <person name="Pati A."/>
            <person name="Tapia R."/>
            <person name="Han C."/>
            <person name="Goodwin L."/>
            <person name="Chen A."/>
            <person name="Palaniappan K."/>
            <person name="Land M."/>
            <person name="Hauser L."/>
            <person name="Chang Y.J."/>
            <person name="Jeffries C.D."/>
            <person name="Brambilla E.M."/>
            <person name="Rohde M."/>
            <person name="Goker M."/>
            <person name="Detter J.C."/>
            <person name="Woyke T."/>
            <person name="Bristow J."/>
            <person name="Eisen J.A."/>
            <person name="Markowitz V."/>
            <person name="Hugenholtz P."/>
            <person name="Kyrpides N.C."/>
            <person name="Klenk H.P."/>
        </authorList>
    </citation>
    <scope>NUCLEOTIDE SEQUENCE [LARGE SCALE GENOMIC DNA]</scope>
    <source>
        <strain evidence="3">DSM 21211 / LMG 22137 / NRRL B-23946 / LB-34</strain>
    </source>
</reference>
<dbReference type="PROSITE" id="PS51186">
    <property type="entry name" value="GNAT"/>
    <property type="match status" value="1"/>
</dbReference>
<dbReference type="PANTHER" id="PTHR39173">
    <property type="entry name" value="ACETYLTRANSFERASE"/>
    <property type="match status" value="1"/>
</dbReference>
<evidence type="ECO:0000313" key="3">
    <source>
        <dbReference type="Proteomes" id="UP000008635"/>
    </source>
</evidence>
<dbReference type="AlphaFoldDB" id="E8U7V5"/>
<dbReference type="Gene3D" id="3.40.630.30">
    <property type="match status" value="1"/>
</dbReference>
<dbReference type="HOGENOM" id="CLU_113231_3_0_0"/>
<proteinExistence type="predicted"/>
<dbReference type="OrthoDB" id="9797989at2"/>
<keyword evidence="2" id="KW-0808">Transferase</keyword>
<dbReference type="CDD" id="cd04301">
    <property type="entry name" value="NAT_SF"/>
    <property type="match status" value="1"/>
</dbReference>
<dbReference type="GO" id="GO:0016747">
    <property type="term" value="F:acyltransferase activity, transferring groups other than amino-acyl groups"/>
    <property type="evidence" value="ECO:0007669"/>
    <property type="project" value="InterPro"/>
</dbReference>
<dbReference type="InterPro" id="IPR016181">
    <property type="entry name" value="Acyl_CoA_acyltransferase"/>
</dbReference>